<feature type="non-terminal residue" evidence="1">
    <location>
        <position position="56"/>
    </location>
</feature>
<reference evidence="1 2" key="1">
    <citation type="submission" date="2024-11" db="EMBL/GenBank/DDBJ databases">
        <title>Adaptive evolution of stress response genes in parasites aligns with host niche diversity.</title>
        <authorList>
            <person name="Hahn C."/>
            <person name="Resl P."/>
        </authorList>
    </citation>
    <scope>NUCLEOTIDE SEQUENCE [LARGE SCALE GENOMIC DNA]</scope>
    <source>
        <strain evidence="1">EGGRZ-B1_66</strain>
        <tissue evidence="1">Body</tissue>
    </source>
</reference>
<evidence type="ECO:0000313" key="2">
    <source>
        <dbReference type="Proteomes" id="UP001626550"/>
    </source>
</evidence>
<sequence length="56" mass="6429">MGKLDSVTSAQMTDKVNANKEFLDGREYAQCYKNLVKQFANCFSMNKVPMSAKHYF</sequence>
<gene>
    <name evidence="1" type="ORF">Ciccas_010817</name>
</gene>
<dbReference type="EMBL" id="JBJKFK010002793">
    <property type="protein sequence ID" value="KAL3310614.1"/>
    <property type="molecule type" value="Genomic_DNA"/>
</dbReference>
<organism evidence="1 2">
    <name type="scientific">Cichlidogyrus casuarinus</name>
    <dbReference type="NCBI Taxonomy" id="1844966"/>
    <lineage>
        <taxon>Eukaryota</taxon>
        <taxon>Metazoa</taxon>
        <taxon>Spiralia</taxon>
        <taxon>Lophotrochozoa</taxon>
        <taxon>Platyhelminthes</taxon>
        <taxon>Monogenea</taxon>
        <taxon>Monopisthocotylea</taxon>
        <taxon>Dactylogyridea</taxon>
        <taxon>Ancyrocephalidae</taxon>
        <taxon>Cichlidogyrus</taxon>
    </lineage>
</organism>
<protein>
    <submittedName>
        <fullName evidence="1">Uncharacterized protein</fullName>
    </submittedName>
</protein>
<dbReference type="Proteomes" id="UP001626550">
    <property type="component" value="Unassembled WGS sequence"/>
</dbReference>
<dbReference type="AlphaFoldDB" id="A0ABD2PTM0"/>
<evidence type="ECO:0000313" key="1">
    <source>
        <dbReference type="EMBL" id="KAL3310614.1"/>
    </source>
</evidence>
<accession>A0ABD2PTM0</accession>
<keyword evidence="2" id="KW-1185">Reference proteome</keyword>
<comment type="caution">
    <text evidence="1">The sequence shown here is derived from an EMBL/GenBank/DDBJ whole genome shotgun (WGS) entry which is preliminary data.</text>
</comment>
<name>A0ABD2PTM0_9PLAT</name>
<proteinExistence type="predicted"/>